<dbReference type="Gene3D" id="3.40.50.720">
    <property type="entry name" value="NAD(P)-binding Rossmann-like Domain"/>
    <property type="match status" value="1"/>
</dbReference>
<keyword evidence="2" id="KW-0521">NADP</keyword>
<dbReference type="CDD" id="cd05254">
    <property type="entry name" value="dTDP_HR_like_SDR_e"/>
    <property type="match status" value="1"/>
</dbReference>
<comment type="caution">
    <text evidence="4">The sequence shown here is derived from an EMBL/GenBank/DDBJ whole genome shotgun (WGS) entry which is preliminary data.</text>
</comment>
<evidence type="ECO:0000313" key="4">
    <source>
        <dbReference type="EMBL" id="OGZ53409.1"/>
    </source>
</evidence>
<feature type="domain" description="RmlD-like substrate binding" evidence="3">
    <location>
        <begin position="4"/>
        <end position="289"/>
    </location>
</feature>
<organism evidence="4 5">
    <name type="scientific">Candidatus Ryanbacteria bacterium RIFCSPLOWO2_01_FULL_48_26</name>
    <dbReference type="NCBI Taxonomy" id="1802126"/>
    <lineage>
        <taxon>Bacteria</taxon>
        <taxon>Candidatus Ryaniibacteriota</taxon>
    </lineage>
</organism>
<dbReference type="InterPro" id="IPR036291">
    <property type="entry name" value="NAD(P)-bd_dom_sf"/>
</dbReference>
<keyword evidence="2" id="KW-0560">Oxidoreductase</keyword>
<dbReference type="EC" id="1.1.1.133" evidence="2"/>
<name>A0A1G2GTF9_9BACT</name>
<dbReference type="InterPro" id="IPR029903">
    <property type="entry name" value="RmlD-like-bd"/>
</dbReference>
<dbReference type="UniPathway" id="UPA00124"/>
<dbReference type="GO" id="GO:0008831">
    <property type="term" value="F:dTDP-4-dehydrorhamnose reductase activity"/>
    <property type="evidence" value="ECO:0007669"/>
    <property type="project" value="UniProtKB-EC"/>
</dbReference>
<reference evidence="4 5" key="1">
    <citation type="journal article" date="2016" name="Nat. Commun.">
        <title>Thousands of microbial genomes shed light on interconnected biogeochemical processes in an aquifer system.</title>
        <authorList>
            <person name="Anantharaman K."/>
            <person name="Brown C.T."/>
            <person name="Hug L.A."/>
            <person name="Sharon I."/>
            <person name="Castelle C.J."/>
            <person name="Probst A.J."/>
            <person name="Thomas B.C."/>
            <person name="Singh A."/>
            <person name="Wilkins M.J."/>
            <person name="Karaoz U."/>
            <person name="Brodie E.L."/>
            <person name="Williams K.H."/>
            <person name="Hubbard S.S."/>
            <person name="Banfield J.F."/>
        </authorList>
    </citation>
    <scope>NUCLEOTIDE SEQUENCE [LARGE SCALE GENOMIC DNA]</scope>
</reference>
<dbReference type="Pfam" id="PF04321">
    <property type="entry name" value="RmlD_sub_bind"/>
    <property type="match status" value="1"/>
</dbReference>
<dbReference type="Gene3D" id="3.90.25.10">
    <property type="entry name" value="UDP-galactose 4-epimerase, domain 1"/>
    <property type="match status" value="1"/>
</dbReference>
<dbReference type="PANTHER" id="PTHR10491">
    <property type="entry name" value="DTDP-4-DEHYDRORHAMNOSE REDUCTASE"/>
    <property type="match status" value="1"/>
</dbReference>
<comment type="pathway">
    <text evidence="2">Carbohydrate biosynthesis; dTDP-L-rhamnose biosynthesis.</text>
</comment>
<evidence type="ECO:0000256" key="2">
    <source>
        <dbReference type="RuleBase" id="RU364082"/>
    </source>
</evidence>
<dbReference type="EMBL" id="MHNW01000020">
    <property type="protein sequence ID" value="OGZ53409.1"/>
    <property type="molecule type" value="Genomic_DNA"/>
</dbReference>
<comment type="similarity">
    <text evidence="1 2">Belongs to the dTDP-4-dehydrorhamnose reductase family.</text>
</comment>
<dbReference type="AlphaFoldDB" id="A0A1G2GTF9"/>
<comment type="function">
    <text evidence="2">Catalyzes the reduction of dTDP-6-deoxy-L-lyxo-4-hexulose to yield dTDP-L-rhamnose.</text>
</comment>
<proteinExistence type="inferred from homology"/>
<dbReference type="Proteomes" id="UP000179106">
    <property type="component" value="Unassembled WGS sequence"/>
</dbReference>
<gene>
    <name evidence="4" type="ORF">A3B25_02200</name>
</gene>
<evidence type="ECO:0000256" key="1">
    <source>
        <dbReference type="ARBA" id="ARBA00010944"/>
    </source>
</evidence>
<sequence>MRKKILLFGGSGMLGQELAHCFSSDAYEIISPSRDKTDISSQENVFRLVQSTMPDIILNAAVLVNVDACEENPEKAYSVNTLGPLFIADALRTLNLKNTIFVQFSSSDIFGSDFSANPREDNEAFPINVYGRSKYYGERCVNGILGEKGFASYIIRSSWIFSEFKKTFVDVIAEHVLRPTGVFTTAEDQRGIPTWGKDIAENAKTLIEKKYQYGVYHFVPDASSADATRFEIAQEIAEILGRNDVERLFSKAPRTRILKAPRPASSAIITTRFPKLPNWKESLRTFMEERYLKTRA</sequence>
<protein>
    <recommendedName>
        <fullName evidence="2">dTDP-4-dehydrorhamnose reductase</fullName>
        <ecNumber evidence="2">1.1.1.133</ecNumber>
    </recommendedName>
</protein>
<dbReference type="SUPFAM" id="SSF51735">
    <property type="entry name" value="NAD(P)-binding Rossmann-fold domains"/>
    <property type="match status" value="1"/>
</dbReference>
<dbReference type="STRING" id="1802126.A3B25_02200"/>
<dbReference type="PANTHER" id="PTHR10491:SF4">
    <property type="entry name" value="METHIONINE ADENOSYLTRANSFERASE 2 SUBUNIT BETA"/>
    <property type="match status" value="1"/>
</dbReference>
<accession>A0A1G2GTF9</accession>
<evidence type="ECO:0000313" key="5">
    <source>
        <dbReference type="Proteomes" id="UP000179106"/>
    </source>
</evidence>
<evidence type="ECO:0000259" key="3">
    <source>
        <dbReference type="Pfam" id="PF04321"/>
    </source>
</evidence>
<dbReference type="InterPro" id="IPR005913">
    <property type="entry name" value="dTDP_dehydrorham_reduct"/>
</dbReference>
<dbReference type="GO" id="GO:0019305">
    <property type="term" value="P:dTDP-rhamnose biosynthetic process"/>
    <property type="evidence" value="ECO:0007669"/>
    <property type="project" value="UniProtKB-UniPathway"/>
</dbReference>